<name>A0A2I5AR89_9VIRU</name>
<gene>
    <name evidence="2" type="ORF">GC1_00021</name>
</gene>
<accession>A0A2I5AR89</accession>
<protein>
    <submittedName>
        <fullName evidence="2">Uncharacterized protein</fullName>
    </submittedName>
</protein>
<dbReference type="EMBL" id="MG159787">
    <property type="protein sequence ID" value="ATS92589.1"/>
    <property type="molecule type" value="Genomic_DNA"/>
</dbReference>
<evidence type="ECO:0000313" key="2">
    <source>
        <dbReference type="EMBL" id="ATS92589.1"/>
    </source>
</evidence>
<dbReference type="Proteomes" id="UP000241016">
    <property type="component" value="Segment"/>
</dbReference>
<proteinExistence type="predicted"/>
<organism evidence="2 3">
    <name type="scientific">Gluconobacter phage GC1</name>
    <dbReference type="NCBI Taxonomy" id="2047788"/>
    <lineage>
        <taxon>Viruses</taxon>
        <taxon>Varidnaviria</taxon>
        <taxon>Bamfordvirae</taxon>
        <taxon>Preplasmiviricota</taxon>
        <taxon>Prepoliviricotina</taxon>
        <taxon>Tectiliviricetes</taxon>
        <taxon>Kalamavirales</taxon>
        <taxon>Tectiviridae</taxon>
        <taxon>Gammatectivirus</taxon>
        <taxon>Gammatectivirus GC1</taxon>
    </lineage>
</organism>
<evidence type="ECO:0000256" key="1">
    <source>
        <dbReference type="SAM" id="MobiDB-lite"/>
    </source>
</evidence>
<keyword evidence="3" id="KW-1185">Reference proteome</keyword>
<feature type="region of interest" description="Disordered" evidence="1">
    <location>
        <begin position="37"/>
        <end position="61"/>
    </location>
</feature>
<sequence length="61" mass="6601">MAYDHRKTYPSLSGNSQVIVQPASDAASRMTFLDPHAAHRPSSATVLMERKASAKNSADID</sequence>
<reference evidence="2 3" key="1">
    <citation type="journal article" date="2018" name="Viruses">
        <title>Bacteriophage GC1, a Novel Tectivirus Infecting Gluconobacter Cerinus, an Acetic Acid Bacterium Associated with Wine-Making.</title>
        <authorList>
            <person name="Philippe C."/>
            <person name="Krupovic M."/>
            <person name="Jaomanjaka F."/>
            <person name="Claisse O."/>
            <person name="Petrel M."/>
            <person name="le Marrec C."/>
        </authorList>
    </citation>
    <scope>NUCLEOTIDE SEQUENCE [LARGE SCALE GENOMIC DNA]</scope>
</reference>
<evidence type="ECO:0000313" key="3">
    <source>
        <dbReference type="Proteomes" id="UP000241016"/>
    </source>
</evidence>